<organism evidence="2">
    <name type="scientific">viral metagenome</name>
    <dbReference type="NCBI Taxonomy" id="1070528"/>
    <lineage>
        <taxon>unclassified sequences</taxon>
        <taxon>metagenomes</taxon>
        <taxon>organismal metagenomes</taxon>
    </lineage>
</organism>
<name>A0A6C0K2N0_9ZZZZ</name>
<sequence length="141" mass="15871">MKLLLYAGLLYLAGVSLLILLQPSLVFREDGSWKEFGVGRDSEHYTWMPFWLFAILWALLSYMIVLMVAGSNLLPGVQTIEDITVNSEEALDSLSPRMKKRVSASMTEEGYYMLDTEAKGTPKYVYLGPAPPNLVYNGRPE</sequence>
<evidence type="ECO:0000256" key="1">
    <source>
        <dbReference type="SAM" id="Phobius"/>
    </source>
</evidence>
<protein>
    <submittedName>
        <fullName evidence="2">Uncharacterized protein</fullName>
    </submittedName>
</protein>
<keyword evidence="1" id="KW-1133">Transmembrane helix</keyword>
<keyword evidence="1" id="KW-0472">Membrane</keyword>
<dbReference type="AlphaFoldDB" id="A0A6C0K2N0"/>
<keyword evidence="1" id="KW-0812">Transmembrane</keyword>
<accession>A0A6C0K2N0</accession>
<feature type="transmembrane region" description="Helical" evidence="1">
    <location>
        <begin position="44"/>
        <end position="69"/>
    </location>
</feature>
<evidence type="ECO:0000313" key="2">
    <source>
        <dbReference type="EMBL" id="QHU11346.1"/>
    </source>
</evidence>
<reference evidence="2" key="1">
    <citation type="journal article" date="2020" name="Nature">
        <title>Giant virus diversity and host interactions through global metagenomics.</title>
        <authorList>
            <person name="Schulz F."/>
            <person name="Roux S."/>
            <person name="Paez-Espino D."/>
            <person name="Jungbluth S."/>
            <person name="Walsh D.A."/>
            <person name="Denef V.J."/>
            <person name="McMahon K.D."/>
            <person name="Konstantinidis K.T."/>
            <person name="Eloe-Fadrosh E.A."/>
            <person name="Kyrpides N.C."/>
            <person name="Woyke T."/>
        </authorList>
    </citation>
    <scope>NUCLEOTIDE SEQUENCE</scope>
    <source>
        <strain evidence="2">GVMAG-S-1101165-84</strain>
    </source>
</reference>
<dbReference type="EMBL" id="MN740781">
    <property type="protein sequence ID" value="QHU11346.1"/>
    <property type="molecule type" value="Genomic_DNA"/>
</dbReference>
<proteinExistence type="predicted"/>